<organism evidence="2">
    <name type="scientific">Thermocrinis ruber</name>
    <dbReference type="NCBI Taxonomy" id="75906"/>
    <lineage>
        <taxon>Bacteria</taxon>
        <taxon>Pseudomonadati</taxon>
        <taxon>Aquificota</taxon>
        <taxon>Aquificia</taxon>
        <taxon>Aquificales</taxon>
        <taxon>Aquificaceae</taxon>
        <taxon>Thermocrinis</taxon>
    </lineage>
</organism>
<keyword evidence="1" id="KW-0802">TPR repeat</keyword>
<dbReference type="SUPFAM" id="SSF81901">
    <property type="entry name" value="HCP-like"/>
    <property type="match status" value="1"/>
</dbReference>
<dbReference type="Pfam" id="PF13432">
    <property type="entry name" value="TPR_16"/>
    <property type="match status" value="1"/>
</dbReference>
<reference evidence="2" key="1">
    <citation type="journal article" date="2020" name="mSystems">
        <title>Genome- and Community-Level Interaction Insights into Carbon Utilization and Element Cycling Functions of Hydrothermarchaeota in Hydrothermal Sediment.</title>
        <authorList>
            <person name="Zhou Z."/>
            <person name="Liu Y."/>
            <person name="Xu W."/>
            <person name="Pan J."/>
            <person name="Luo Z.H."/>
            <person name="Li M."/>
        </authorList>
    </citation>
    <scope>NUCLEOTIDE SEQUENCE [LARGE SCALE GENOMIC DNA]</scope>
    <source>
        <strain evidence="2">SpSt-114</strain>
    </source>
</reference>
<dbReference type="PROSITE" id="PS50005">
    <property type="entry name" value="TPR"/>
    <property type="match status" value="1"/>
</dbReference>
<dbReference type="Gene3D" id="1.25.40.10">
    <property type="entry name" value="Tetratricopeptide repeat domain"/>
    <property type="match status" value="2"/>
</dbReference>
<evidence type="ECO:0000256" key="1">
    <source>
        <dbReference type="PROSITE-ProRule" id="PRU00339"/>
    </source>
</evidence>
<protein>
    <submittedName>
        <fullName evidence="2">Tetratricopeptide repeat protein</fullName>
    </submittedName>
</protein>
<name>A0A7C5WYJ5_9AQUI</name>
<feature type="repeat" description="TPR" evidence="1">
    <location>
        <begin position="524"/>
        <end position="557"/>
    </location>
</feature>
<dbReference type="AlphaFoldDB" id="A0A7C5WYJ5"/>
<evidence type="ECO:0000313" key="2">
    <source>
        <dbReference type="EMBL" id="HHO73590.1"/>
    </source>
</evidence>
<sequence length="605" mass="71416">MTATERAGWKGYRWLWAKLLLVIFSLMLSFSQEKLSENTALAQREFYSGSINLENRNYEDAIRDLTSAFNLDRNGYYGELAYLWLGRAYALLAYSKADKRGLLSAIAFLNMYPYYFKRPNYMDLQREFLGDIYLLLEEYSKAKEVYLSLYKNSNQKKYLVKFLYADALEGGTKNIELLENLKASEEGVDPSMLSLIRGYYFYNQGKFKEALHELTQARAQNRNLEEYPHFLYRLALSYYMLQDWRNSLFYFELLRRKDLYRRYADKSNYFLLFINLDNKNYSEAMERLQELMKDRDPLTDLTLRLALSQLWLYEDFIDKYKLSWYKPLLLKIAWIDYAKSYGLPSVLGVYYYSLKDKKTMDVELLKRAKVLREGYLTVEDIKINMEPFYKSLEAQYKRLNPYEDKDFEFIEALYKVNERNFLTLFDASALLRGSLYRGKLDYVGLLDAVGEPTRSFLRAQEFLLTGKEKEGVELLSKVKDQLTGDDHTEALFLLGFFSDNKKLLETALQTKDLEKSQRLKGYIPIALLELGDYYYSLGNFTKAKEFYKGYLERSDEEDDLYWFTALRLARLSGLTQDEETLQWVVKKAEKTDNILGRLVVSLWGG</sequence>
<dbReference type="EMBL" id="DSAC01000037">
    <property type="protein sequence ID" value="HHO73590.1"/>
    <property type="molecule type" value="Genomic_DNA"/>
</dbReference>
<dbReference type="SUPFAM" id="SSF48452">
    <property type="entry name" value="TPR-like"/>
    <property type="match status" value="1"/>
</dbReference>
<comment type="caution">
    <text evidence="2">The sequence shown here is derived from an EMBL/GenBank/DDBJ whole genome shotgun (WGS) entry which is preliminary data.</text>
</comment>
<accession>A0A7C5WYJ5</accession>
<dbReference type="InterPro" id="IPR019734">
    <property type="entry name" value="TPR_rpt"/>
</dbReference>
<proteinExistence type="predicted"/>
<dbReference type="SMART" id="SM00028">
    <property type="entry name" value="TPR"/>
    <property type="match status" value="4"/>
</dbReference>
<gene>
    <name evidence="2" type="ORF">ENN04_03025</name>
</gene>
<dbReference type="InterPro" id="IPR011990">
    <property type="entry name" value="TPR-like_helical_dom_sf"/>
</dbReference>